<proteinExistence type="predicted"/>
<sequence>MSGPKKSAAIPFRLLPDPGSWAIPSPEALFLVLTEQNYQTYYPAAPEGADFLQNVYLLACWGIKPNPGYKLSISQIAQHAREVIISIKFIEPEPPKFYPQVVTSPLVVSEVAKAAFSPRGLLTFIFMAEKGLELARLETNVSP</sequence>
<gene>
    <name evidence="2" type="ORF">MGLY_33180</name>
</gene>
<dbReference type="EMBL" id="CP046244">
    <property type="protein sequence ID" value="QGP93894.1"/>
    <property type="molecule type" value="Genomic_DNA"/>
</dbReference>
<organism evidence="2 3">
    <name type="scientific">Neomoorella glycerini</name>
    <dbReference type="NCBI Taxonomy" id="55779"/>
    <lineage>
        <taxon>Bacteria</taxon>
        <taxon>Bacillati</taxon>
        <taxon>Bacillota</taxon>
        <taxon>Clostridia</taxon>
        <taxon>Neomoorellales</taxon>
        <taxon>Neomoorellaceae</taxon>
        <taxon>Neomoorella</taxon>
    </lineage>
</organism>
<protein>
    <recommendedName>
        <fullName evidence="1">PrcB C-terminal domain-containing protein</fullName>
    </recommendedName>
</protein>
<evidence type="ECO:0000259" key="1">
    <source>
        <dbReference type="Pfam" id="PF14343"/>
    </source>
</evidence>
<feature type="domain" description="PrcB C-terminal" evidence="1">
    <location>
        <begin position="56"/>
        <end position="111"/>
    </location>
</feature>
<dbReference type="Pfam" id="PF14343">
    <property type="entry name" value="PrcB_C"/>
    <property type="match status" value="1"/>
</dbReference>
<keyword evidence="3" id="KW-1185">Reference proteome</keyword>
<dbReference type="AlphaFoldDB" id="A0A6I5ZVK8"/>
<dbReference type="Proteomes" id="UP000425916">
    <property type="component" value="Chromosome"/>
</dbReference>
<evidence type="ECO:0000313" key="3">
    <source>
        <dbReference type="Proteomes" id="UP000425916"/>
    </source>
</evidence>
<reference evidence="2 3" key="1">
    <citation type="submission" date="2019-11" db="EMBL/GenBank/DDBJ databases">
        <title>Genome sequence of Moorella glycerini DSM11254.</title>
        <authorList>
            <person name="Poehlein A."/>
            <person name="Boeer T."/>
            <person name="Daniel R."/>
        </authorList>
    </citation>
    <scope>NUCLEOTIDE SEQUENCE [LARGE SCALE GENOMIC DNA]</scope>
    <source>
        <strain evidence="2 3">DSM 11254</strain>
    </source>
</reference>
<evidence type="ECO:0000313" key="2">
    <source>
        <dbReference type="EMBL" id="QGP93894.1"/>
    </source>
</evidence>
<dbReference type="InterPro" id="IPR025748">
    <property type="entry name" value="PrcB_C_dom"/>
</dbReference>
<name>A0A6I5ZVK8_9FIRM</name>
<accession>A0A6I5ZVK8</accession>